<organism evidence="2 3">
    <name type="scientific">Jutongia huaianensis</name>
    <dbReference type="NCBI Taxonomy" id="2763668"/>
    <lineage>
        <taxon>Bacteria</taxon>
        <taxon>Bacillati</taxon>
        <taxon>Bacillota</taxon>
        <taxon>Clostridia</taxon>
        <taxon>Lachnospirales</taxon>
        <taxon>Lachnospiraceae</taxon>
        <taxon>Jutongia</taxon>
    </lineage>
</organism>
<keyword evidence="1" id="KW-1133">Transmembrane helix</keyword>
<reference evidence="2 3" key="1">
    <citation type="submission" date="2020-08" db="EMBL/GenBank/DDBJ databases">
        <title>Genome public.</title>
        <authorList>
            <person name="Liu C."/>
            <person name="Sun Q."/>
        </authorList>
    </citation>
    <scope>NUCLEOTIDE SEQUENCE [LARGE SCALE GENOMIC DNA]</scope>
    <source>
        <strain evidence="2 3">NSJ-37</strain>
    </source>
</reference>
<sequence length="144" mass="16729">MYRYMWDGSYTVEAAFIVPVVLGILYGWMFQLFYLHDQVVIDGMLQEMVVLRQEKKECGEQEIDRWREKLQEALWIAQVDGFQLQKDSLYVKGKISASAVWKIPVMQQFLGNRFQSSTTQIISSVQPDTVLRIKGKEEISRGGD</sequence>
<evidence type="ECO:0000313" key="3">
    <source>
        <dbReference type="Proteomes" id="UP000606193"/>
    </source>
</evidence>
<gene>
    <name evidence="2" type="ORF">H8704_12360</name>
</gene>
<evidence type="ECO:0000256" key="1">
    <source>
        <dbReference type="SAM" id="Phobius"/>
    </source>
</evidence>
<keyword evidence="1" id="KW-0472">Membrane</keyword>
<name>A0ABR7N465_9FIRM</name>
<accession>A0ABR7N465</accession>
<dbReference type="RefSeq" id="WP_022464027.1">
    <property type="nucleotide sequence ID" value="NZ_JACRSX010000021.1"/>
</dbReference>
<feature type="transmembrane region" description="Helical" evidence="1">
    <location>
        <begin position="14"/>
        <end position="35"/>
    </location>
</feature>
<dbReference type="EMBL" id="JACRSX010000021">
    <property type="protein sequence ID" value="MBC8563403.1"/>
    <property type="molecule type" value="Genomic_DNA"/>
</dbReference>
<protein>
    <submittedName>
        <fullName evidence="2">Pilus assembly protein</fullName>
    </submittedName>
</protein>
<dbReference type="Proteomes" id="UP000606193">
    <property type="component" value="Unassembled WGS sequence"/>
</dbReference>
<evidence type="ECO:0000313" key="2">
    <source>
        <dbReference type="EMBL" id="MBC8563403.1"/>
    </source>
</evidence>
<comment type="caution">
    <text evidence="2">The sequence shown here is derived from an EMBL/GenBank/DDBJ whole genome shotgun (WGS) entry which is preliminary data.</text>
</comment>
<keyword evidence="3" id="KW-1185">Reference proteome</keyword>
<proteinExistence type="predicted"/>
<keyword evidence="1" id="KW-0812">Transmembrane</keyword>